<evidence type="ECO:0000259" key="3">
    <source>
        <dbReference type="Pfam" id="PF24481"/>
    </source>
</evidence>
<feature type="non-terminal residue" evidence="4">
    <location>
        <position position="227"/>
    </location>
</feature>
<evidence type="ECO:0000256" key="1">
    <source>
        <dbReference type="SAM" id="Coils"/>
    </source>
</evidence>
<dbReference type="AlphaFoldDB" id="A0A381VFV4"/>
<evidence type="ECO:0000313" key="4">
    <source>
        <dbReference type="EMBL" id="SVA39225.1"/>
    </source>
</evidence>
<proteinExistence type="predicted"/>
<accession>A0A381VFV4</accession>
<feature type="coiled-coil region" evidence="1">
    <location>
        <begin position="10"/>
        <end position="110"/>
    </location>
</feature>
<gene>
    <name evidence="4" type="ORF">METZ01_LOCUS92079</name>
</gene>
<organism evidence="4">
    <name type="scientific">marine metagenome</name>
    <dbReference type="NCBI Taxonomy" id="408172"/>
    <lineage>
        <taxon>unclassified sequences</taxon>
        <taxon>metagenomes</taxon>
        <taxon>ecological metagenomes</taxon>
    </lineage>
</organism>
<dbReference type="InterPro" id="IPR056003">
    <property type="entry name" value="CT398_CC_hairpin"/>
</dbReference>
<feature type="domain" description="CT398-like coiled coil hairpin" evidence="3">
    <location>
        <begin position="10"/>
        <end position="187"/>
    </location>
</feature>
<dbReference type="Gene3D" id="1.10.287.1490">
    <property type="match status" value="1"/>
</dbReference>
<dbReference type="Pfam" id="PF02591">
    <property type="entry name" value="Zn_ribbon_9"/>
    <property type="match status" value="1"/>
</dbReference>
<dbReference type="InterPro" id="IPR003743">
    <property type="entry name" value="Zf-RING_7"/>
</dbReference>
<name>A0A381VFV4_9ZZZZ</name>
<feature type="domain" description="C4-type zinc ribbon" evidence="2">
    <location>
        <begin position="199"/>
        <end position="227"/>
    </location>
</feature>
<sequence length="227" mass="25410">MNDTNLLRELQLLDASIDKTQKRLSKIEIELLDDSEVTEATTLHKAISEKLEELSVSHRRLEREVADLSQQLIDVNKRIYGGTVQNERELSALQDETDTLSKKIEENEDILLETMIQHERYESGLLKANENLNGIKQSREADLKSLTAEKAAGSKSLSEEIPSRDNTRSLCAPESLISYDRLRKSRGGIAIATMVSELCSACRVAVPSALIQELRSGESFVFCNSCQ</sequence>
<dbReference type="EMBL" id="UINC01008724">
    <property type="protein sequence ID" value="SVA39225.1"/>
    <property type="molecule type" value="Genomic_DNA"/>
</dbReference>
<reference evidence="4" key="1">
    <citation type="submission" date="2018-05" db="EMBL/GenBank/DDBJ databases">
        <authorList>
            <person name="Lanie J.A."/>
            <person name="Ng W.-L."/>
            <person name="Kazmierczak K.M."/>
            <person name="Andrzejewski T.M."/>
            <person name="Davidsen T.M."/>
            <person name="Wayne K.J."/>
            <person name="Tettelin H."/>
            <person name="Glass J.I."/>
            <person name="Rusch D."/>
            <person name="Podicherti R."/>
            <person name="Tsui H.-C.T."/>
            <person name="Winkler M.E."/>
        </authorList>
    </citation>
    <scope>NUCLEOTIDE SEQUENCE</scope>
</reference>
<protein>
    <recommendedName>
        <fullName evidence="5">C4-type zinc ribbon domain-containing protein</fullName>
    </recommendedName>
</protein>
<dbReference type="Pfam" id="PF24481">
    <property type="entry name" value="CT398_CC"/>
    <property type="match status" value="1"/>
</dbReference>
<evidence type="ECO:0000259" key="2">
    <source>
        <dbReference type="Pfam" id="PF02591"/>
    </source>
</evidence>
<keyword evidence="1" id="KW-0175">Coiled coil</keyword>
<evidence type="ECO:0008006" key="5">
    <source>
        <dbReference type="Google" id="ProtNLM"/>
    </source>
</evidence>